<dbReference type="GO" id="GO:0009055">
    <property type="term" value="F:electron transfer activity"/>
    <property type="evidence" value="ECO:0007669"/>
    <property type="project" value="InterPro"/>
</dbReference>
<evidence type="ECO:0000256" key="7">
    <source>
        <dbReference type="ARBA" id="ARBA00022532"/>
    </source>
</evidence>
<reference evidence="17 18" key="1">
    <citation type="journal article" date="2007" name="Archaea">
        <title>The genome of Hyperthermus butylicus: a sulfur-reducing, peptide fermenting, neutrophilic Crenarchaeote growing up to 108 degrees C.</title>
        <authorList>
            <person name="Brugger K."/>
            <person name="Chen L."/>
            <person name="Stark M."/>
            <person name="Zibat A."/>
            <person name="Redder P."/>
            <person name="Ruepp A."/>
            <person name="Awayez M."/>
            <person name="She Q."/>
            <person name="Garrett R.A."/>
            <person name="Klenk H.P."/>
        </authorList>
    </citation>
    <scope>NUCLEOTIDE SEQUENCE [LARGE SCALE GENOMIC DNA]</scope>
    <source>
        <strain evidence="18">DSM 5456 / JCM 9403 / PLM1-5</strain>
    </source>
</reference>
<dbReference type="PANTHER" id="PTHR11921">
    <property type="entry name" value="SUCCINATE DEHYDROGENASE IRON-SULFUR PROTEIN"/>
    <property type="match status" value="1"/>
</dbReference>
<dbReference type="GO" id="GO:0006099">
    <property type="term" value="P:tricarboxylic acid cycle"/>
    <property type="evidence" value="ECO:0007669"/>
    <property type="project" value="UniProtKB-KW"/>
</dbReference>
<comment type="pathway">
    <text evidence="3">Carbohydrate metabolism; tricarboxylic acid cycle.</text>
</comment>
<dbReference type="EMBL" id="CP000493">
    <property type="protein sequence ID" value="ABM80029.1"/>
    <property type="molecule type" value="Genomic_DNA"/>
</dbReference>
<dbReference type="InterPro" id="IPR017900">
    <property type="entry name" value="4Fe4S_Fe_S_CS"/>
</dbReference>
<evidence type="ECO:0000256" key="11">
    <source>
        <dbReference type="ARBA" id="ARBA00023004"/>
    </source>
</evidence>
<dbReference type="Pfam" id="PF13183">
    <property type="entry name" value="Fer4_8"/>
    <property type="match status" value="1"/>
</dbReference>
<dbReference type="InterPro" id="IPR006058">
    <property type="entry name" value="2Fe2S_fd_BS"/>
</dbReference>
<dbReference type="Gene3D" id="3.10.20.30">
    <property type="match status" value="1"/>
</dbReference>
<dbReference type="InterPro" id="IPR036010">
    <property type="entry name" value="2Fe-2S_ferredoxin-like_sf"/>
</dbReference>
<dbReference type="EC" id="1.3.5.1" evidence="5"/>
<dbReference type="GO" id="GO:0051539">
    <property type="term" value="F:4 iron, 4 sulfur cluster binding"/>
    <property type="evidence" value="ECO:0007669"/>
    <property type="project" value="UniProtKB-KW"/>
</dbReference>
<dbReference type="GeneID" id="4782046"/>
<dbReference type="Proteomes" id="UP000002593">
    <property type="component" value="Chromosome"/>
</dbReference>
<sequence length="307" mass="35296">MAERLGSIPEPPKEVIFRIKRYDPETGRSWWQEYRVQTYRGMTVLDALIWIKERLDPTLSMRYSCRQGVCGSCGMLINGTPRLACQTQVGAIATNEKPVVTVEPLPNFPVVRDLVTDFTRFFEKHRAIMPYIIRRNPREVDEAKYEFLMSPEEHMEIYQYSLCIMCGLCYAACPVAASDPEYLGPQALTQAYRFIVDVRDEGAEKRIAVVDTEHGCHRCHFAASCSAVCPKDVDPAAAIQRLRRIVFLDKLGLWRKRKTSKVAGPLEKPLRQVKAEYPKHNLLEGVDPEQQAREPVNIDLHEEWLRE</sequence>
<comment type="cofactor">
    <cofactor evidence="14">
        <name>[2Fe-2S] cluster</name>
        <dbReference type="ChEBI" id="CHEBI:190135"/>
    </cofactor>
</comment>
<dbReference type="GO" id="GO:0008177">
    <property type="term" value="F:succinate dehydrogenase (quinone) activity"/>
    <property type="evidence" value="ECO:0007669"/>
    <property type="project" value="UniProtKB-EC"/>
</dbReference>
<evidence type="ECO:0000256" key="13">
    <source>
        <dbReference type="ARBA" id="ARBA00023291"/>
    </source>
</evidence>
<dbReference type="EnsemblBacteria" id="ABM80029">
    <property type="protein sequence ID" value="ABM80029"/>
    <property type="gene ID" value="Hbut_0157"/>
</dbReference>
<dbReference type="RefSeq" id="WP_011821346.1">
    <property type="nucleotide sequence ID" value="NC_008818.1"/>
</dbReference>
<feature type="domain" description="4Fe-4S ferredoxin-type" evidence="16">
    <location>
        <begin position="153"/>
        <end position="183"/>
    </location>
</feature>
<evidence type="ECO:0000256" key="6">
    <source>
        <dbReference type="ARBA" id="ARBA00022485"/>
    </source>
</evidence>
<evidence type="ECO:0000313" key="17">
    <source>
        <dbReference type="EMBL" id="ABM80029.1"/>
    </source>
</evidence>
<dbReference type="OrthoDB" id="144910at2157"/>
<feature type="domain" description="2Fe-2S ferredoxin-type" evidence="15">
    <location>
        <begin position="13"/>
        <end position="105"/>
    </location>
</feature>
<evidence type="ECO:0000256" key="9">
    <source>
        <dbReference type="ARBA" id="ARBA00022723"/>
    </source>
</evidence>
<keyword evidence="6" id="KW-0004">4Fe-4S</keyword>
<keyword evidence="12" id="KW-0411">Iron-sulfur</keyword>
<dbReference type="HOGENOM" id="CLU_044838_3_2_2"/>
<keyword evidence="10" id="KW-0560">Oxidoreductase</keyword>
<keyword evidence="7" id="KW-0816">Tricarboxylic acid cycle</keyword>
<dbReference type="SUPFAM" id="SSF46548">
    <property type="entry name" value="alpha-helical ferredoxin"/>
    <property type="match status" value="1"/>
</dbReference>
<dbReference type="PROSITE" id="PS51085">
    <property type="entry name" value="2FE2S_FER_2"/>
    <property type="match status" value="1"/>
</dbReference>
<dbReference type="InterPro" id="IPR004489">
    <property type="entry name" value="Succ_DH/fum_Rdtase_Fe-S"/>
</dbReference>
<evidence type="ECO:0000259" key="16">
    <source>
        <dbReference type="PROSITE" id="PS51379"/>
    </source>
</evidence>
<evidence type="ECO:0000256" key="2">
    <source>
        <dbReference type="ARBA" id="ARBA00001966"/>
    </source>
</evidence>
<evidence type="ECO:0000256" key="3">
    <source>
        <dbReference type="ARBA" id="ARBA00005163"/>
    </source>
</evidence>
<proteinExistence type="inferred from homology"/>
<dbReference type="InterPro" id="IPR025192">
    <property type="entry name" value="Succ_DH/fum_Rdtase_N"/>
</dbReference>
<dbReference type="NCBIfam" id="NF004616">
    <property type="entry name" value="PRK05950.1"/>
    <property type="match status" value="1"/>
</dbReference>
<dbReference type="InterPro" id="IPR050573">
    <property type="entry name" value="SDH/FRD_Iron-Sulfur"/>
</dbReference>
<evidence type="ECO:0000256" key="5">
    <source>
        <dbReference type="ARBA" id="ARBA00012792"/>
    </source>
</evidence>
<dbReference type="STRING" id="415426.Hbut_0157"/>
<dbReference type="CDD" id="cd00207">
    <property type="entry name" value="fer2"/>
    <property type="match status" value="1"/>
</dbReference>
<dbReference type="KEGG" id="hbu:Hbut_0157"/>
<keyword evidence="11" id="KW-0408">Iron</keyword>
<dbReference type="InterPro" id="IPR009051">
    <property type="entry name" value="Helical_ferredxn"/>
</dbReference>
<dbReference type="NCBIfam" id="TIGR00384">
    <property type="entry name" value="dhsB"/>
    <property type="match status" value="1"/>
</dbReference>
<dbReference type="InterPro" id="IPR017896">
    <property type="entry name" value="4Fe4S_Fe-S-bd"/>
</dbReference>
<dbReference type="AlphaFoldDB" id="A2BJ68"/>
<evidence type="ECO:0000256" key="1">
    <source>
        <dbReference type="ARBA" id="ARBA00001927"/>
    </source>
</evidence>
<comment type="cofactor">
    <cofactor evidence="2">
        <name>[4Fe-4S] cluster</name>
        <dbReference type="ChEBI" id="CHEBI:49883"/>
    </cofactor>
</comment>
<dbReference type="InterPro" id="IPR001041">
    <property type="entry name" value="2Fe-2S_ferredoxin-type"/>
</dbReference>
<keyword evidence="18" id="KW-1185">Reference proteome</keyword>
<protein>
    <recommendedName>
        <fullName evidence="5">succinate dehydrogenase</fullName>
        <ecNumber evidence="5">1.3.5.1</ecNumber>
    </recommendedName>
</protein>
<dbReference type="PROSITE" id="PS00197">
    <property type="entry name" value="2FE2S_FER_1"/>
    <property type="match status" value="1"/>
</dbReference>
<organism evidence="17 18">
    <name type="scientific">Hyperthermus butylicus (strain DSM 5456 / JCM 9403 / PLM1-5)</name>
    <dbReference type="NCBI Taxonomy" id="415426"/>
    <lineage>
        <taxon>Archaea</taxon>
        <taxon>Thermoproteota</taxon>
        <taxon>Thermoprotei</taxon>
        <taxon>Desulfurococcales</taxon>
        <taxon>Pyrodictiaceae</taxon>
        <taxon>Hyperthermus</taxon>
    </lineage>
</organism>
<dbReference type="Pfam" id="PF13085">
    <property type="entry name" value="Fer2_3"/>
    <property type="match status" value="1"/>
</dbReference>
<dbReference type="PANTHER" id="PTHR11921:SF29">
    <property type="entry name" value="SUCCINATE DEHYDROGENASE [UBIQUINONE] IRON-SULFUR SUBUNIT, MITOCHONDRIAL"/>
    <property type="match status" value="1"/>
</dbReference>
<dbReference type="GO" id="GO:0051538">
    <property type="term" value="F:3 iron, 4 sulfur cluster binding"/>
    <property type="evidence" value="ECO:0007669"/>
    <property type="project" value="UniProtKB-KW"/>
</dbReference>
<dbReference type="GO" id="GO:0022904">
    <property type="term" value="P:respiratory electron transport chain"/>
    <property type="evidence" value="ECO:0007669"/>
    <property type="project" value="TreeGrafter"/>
</dbReference>
<evidence type="ECO:0000313" key="18">
    <source>
        <dbReference type="Proteomes" id="UP000002593"/>
    </source>
</evidence>
<dbReference type="eggNOG" id="arCOG00962">
    <property type="taxonomic scope" value="Archaea"/>
</dbReference>
<gene>
    <name evidence="17" type="ordered locus">Hbut_0157</name>
</gene>
<name>A2BJ68_HYPBU</name>
<dbReference type="GO" id="GO:0046872">
    <property type="term" value="F:metal ion binding"/>
    <property type="evidence" value="ECO:0007669"/>
    <property type="project" value="UniProtKB-KW"/>
</dbReference>
<dbReference type="InterPro" id="IPR012675">
    <property type="entry name" value="Beta-grasp_dom_sf"/>
</dbReference>
<dbReference type="PROSITE" id="PS51379">
    <property type="entry name" value="4FE4S_FER_2"/>
    <property type="match status" value="1"/>
</dbReference>
<keyword evidence="9" id="KW-0479">Metal-binding</keyword>
<dbReference type="Gene3D" id="1.10.1060.10">
    <property type="entry name" value="Alpha-helical ferredoxin"/>
    <property type="match status" value="1"/>
</dbReference>
<evidence type="ECO:0000256" key="12">
    <source>
        <dbReference type="ARBA" id="ARBA00023014"/>
    </source>
</evidence>
<evidence type="ECO:0000256" key="4">
    <source>
        <dbReference type="ARBA" id="ARBA00009433"/>
    </source>
</evidence>
<accession>A2BJ68</accession>
<comment type="similarity">
    <text evidence="4">Belongs to the succinate dehydrogenase/fumarate reductase iron-sulfur protein family.</text>
</comment>
<dbReference type="GO" id="GO:0051537">
    <property type="term" value="F:2 iron, 2 sulfur cluster binding"/>
    <property type="evidence" value="ECO:0007669"/>
    <property type="project" value="UniProtKB-KW"/>
</dbReference>
<keyword evidence="13" id="KW-0003">3Fe-4S</keyword>
<evidence type="ECO:0000259" key="15">
    <source>
        <dbReference type="PROSITE" id="PS51085"/>
    </source>
</evidence>
<keyword evidence="8" id="KW-0001">2Fe-2S</keyword>
<comment type="cofactor">
    <cofactor evidence="1">
        <name>[3Fe-4S] cluster</name>
        <dbReference type="ChEBI" id="CHEBI:21137"/>
    </cofactor>
</comment>
<evidence type="ECO:0000256" key="10">
    <source>
        <dbReference type="ARBA" id="ARBA00023002"/>
    </source>
</evidence>
<evidence type="ECO:0000256" key="8">
    <source>
        <dbReference type="ARBA" id="ARBA00022714"/>
    </source>
</evidence>
<dbReference type="PROSITE" id="PS00198">
    <property type="entry name" value="4FE4S_FER_1"/>
    <property type="match status" value="1"/>
</dbReference>
<dbReference type="NCBIfam" id="NF009226">
    <property type="entry name" value="PRK12576.1"/>
    <property type="match status" value="1"/>
</dbReference>
<evidence type="ECO:0000256" key="14">
    <source>
        <dbReference type="ARBA" id="ARBA00034078"/>
    </source>
</evidence>
<dbReference type="FunFam" id="1.10.1060.10:FF:000003">
    <property type="entry name" value="Succinate dehydrogenase iron-sulfur subunit"/>
    <property type="match status" value="1"/>
</dbReference>
<dbReference type="SUPFAM" id="SSF54292">
    <property type="entry name" value="2Fe-2S ferredoxin-like"/>
    <property type="match status" value="1"/>
</dbReference>